<feature type="compositionally biased region" description="Basic and acidic residues" evidence="1">
    <location>
        <begin position="107"/>
        <end position="119"/>
    </location>
</feature>
<accession>A0AAX6FES5</accession>
<name>A0AAX6FES5_IRIPA</name>
<protein>
    <submittedName>
        <fullName evidence="2">Uncharacterized protein</fullName>
    </submittedName>
</protein>
<dbReference type="PANTHER" id="PTHR33401:SF3">
    <property type="entry name" value="LOW AFFINITY POTASSIUM TRANSPORT SYSTEM PROTEIN"/>
    <property type="match status" value="1"/>
</dbReference>
<organism evidence="2 3">
    <name type="scientific">Iris pallida</name>
    <name type="common">Sweet iris</name>
    <dbReference type="NCBI Taxonomy" id="29817"/>
    <lineage>
        <taxon>Eukaryota</taxon>
        <taxon>Viridiplantae</taxon>
        <taxon>Streptophyta</taxon>
        <taxon>Embryophyta</taxon>
        <taxon>Tracheophyta</taxon>
        <taxon>Spermatophyta</taxon>
        <taxon>Magnoliopsida</taxon>
        <taxon>Liliopsida</taxon>
        <taxon>Asparagales</taxon>
        <taxon>Iridaceae</taxon>
        <taxon>Iridoideae</taxon>
        <taxon>Irideae</taxon>
        <taxon>Iris</taxon>
    </lineage>
</organism>
<dbReference type="Proteomes" id="UP001140949">
    <property type="component" value="Unassembled WGS sequence"/>
</dbReference>
<comment type="caution">
    <text evidence="2">The sequence shown here is derived from an EMBL/GenBank/DDBJ whole genome shotgun (WGS) entry which is preliminary data.</text>
</comment>
<proteinExistence type="predicted"/>
<gene>
    <name evidence="2" type="ORF">M6B38_138365</name>
</gene>
<feature type="region of interest" description="Disordered" evidence="1">
    <location>
        <begin position="82"/>
        <end position="119"/>
    </location>
</feature>
<reference evidence="2" key="2">
    <citation type="submission" date="2023-04" db="EMBL/GenBank/DDBJ databases">
        <authorList>
            <person name="Bruccoleri R.E."/>
            <person name="Oakeley E.J."/>
            <person name="Faust A.-M."/>
            <person name="Dessus-Babus S."/>
            <person name="Altorfer M."/>
            <person name="Burckhardt D."/>
            <person name="Oertli M."/>
            <person name="Naumann U."/>
            <person name="Petersen F."/>
            <person name="Wong J."/>
        </authorList>
    </citation>
    <scope>NUCLEOTIDE SEQUENCE</scope>
    <source>
        <strain evidence="2">GSM-AAB239-AS_SAM_17_03QT</strain>
        <tissue evidence="2">Leaf</tissue>
    </source>
</reference>
<dbReference type="PANTHER" id="PTHR33401">
    <property type="entry name" value="LIGHT-HARVESTING COMPLEX-LIKE PROTEIN OHP2, CHLOROPLASTIC"/>
    <property type="match status" value="1"/>
</dbReference>
<dbReference type="EMBL" id="JANAVB010029617">
    <property type="protein sequence ID" value="KAJ6814809.1"/>
    <property type="molecule type" value="Genomic_DNA"/>
</dbReference>
<dbReference type="AlphaFoldDB" id="A0AAX6FES5"/>
<evidence type="ECO:0000313" key="3">
    <source>
        <dbReference type="Proteomes" id="UP001140949"/>
    </source>
</evidence>
<keyword evidence="3" id="KW-1185">Reference proteome</keyword>
<evidence type="ECO:0000313" key="2">
    <source>
        <dbReference type="EMBL" id="KAJ6814809.1"/>
    </source>
</evidence>
<sequence>MLFAVEGGGFFSSSATGYSKGLALLLLGQKPEERPTRVTPWNHYRLVDRGANTDTPPASRKKRASSCQCTSFICFGCKSAEPDGSSPANKAGTEHKPETSQDSSNSSDKDRASDSLDESDRKLFLKSSLKRSSTNCSAIVGNGDGSDDSFEEVQSDLSCIDRRKIHWPDACGGELAEIREFEASERGASDEEFENEGARRCQCVIQ</sequence>
<reference evidence="2" key="1">
    <citation type="journal article" date="2023" name="GigaByte">
        <title>Genome assembly of the bearded iris, Iris pallida Lam.</title>
        <authorList>
            <person name="Bruccoleri R.E."/>
            <person name="Oakeley E.J."/>
            <person name="Faust A.M.E."/>
            <person name="Altorfer M."/>
            <person name="Dessus-Babus S."/>
            <person name="Burckhardt D."/>
            <person name="Oertli M."/>
            <person name="Naumann U."/>
            <person name="Petersen F."/>
            <person name="Wong J."/>
        </authorList>
    </citation>
    <scope>NUCLEOTIDE SEQUENCE</scope>
    <source>
        <strain evidence="2">GSM-AAB239-AS_SAM_17_03QT</strain>
    </source>
</reference>
<evidence type="ECO:0000256" key="1">
    <source>
        <dbReference type="SAM" id="MobiDB-lite"/>
    </source>
</evidence>